<dbReference type="GO" id="GO:0009295">
    <property type="term" value="C:nucleoid"/>
    <property type="evidence" value="ECO:0007669"/>
    <property type="project" value="InterPro"/>
</dbReference>
<name>A0A917BXF9_9PROT</name>
<accession>A0A917BXF9</accession>
<dbReference type="EMBL" id="BMHV01000007">
    <property type="protein sequence ID" value="GGF59922.1"/>
    <property type="molecule type" value="Genomic_DNA"/>
</dbReference>
<evidence type="ECO:0000313" key="1">
    <source>
        <dbReference type="EMBL" id="GGF59922.1"/>
    </source>
</evidence>
<dbReference type="AlphaFoldDB" id="A0A917BXF9"/>
<keyword evidence="2" id="KW-1185">Reference proteome</keyword>
<dbReference type="Proteomes" id="UP000632498">
    <property type="component" value="Unassembled WGS sequence"/>
</dbReference>
<sequence>MIFENLTIRRLIIHEVFKRDHQKNTVQPIYGDQLIALGDDALAALRTRVIHTMGRASKNVEMEIGNTDPGGLFSLSKELMSLDDNEFILRSRNAANQLSSAQTRRDTPGGILVVFSGVVDYPEKNVIGFIKAEPHNGFTRVNQDDHLSLAFIEDLILTPQAKLYKIGVFLEMDPDLATNENPSNGYRAFIYDENMSPKNPDNAAQYFYEGFLGCAFPESSARLTREFHHLTKNFIYELDIPEEEKIGLHQSLYSYLKLDQGQTVHVGTYANTYLRDDAMRDAYEAFMRQKEFPQNAIAKDLTQVELHLQQRKISFRRGVKLTAPADRFANLIEIEQIDGVQGDGGEGEVPNWTRITVKDMIASQE</sequence>
<protein>
    <recommendedName>
        <fullName evidence="3">Nucleoid-associated protein</fullName>
    </recommendedName>
</protein>
<organism evidence="1 2">
    <name type="scientific">Terasakiella brassicae</name>
    <dbReference type="NCBI Taxonomy" id="1634917"/>
    <lineage>
        <taxon>Bacteria</taxon>
        <taxon>Pseudomonadati</taxon>
        <taxon>Pseudomonadota</taxon>
        <taxon>Alphaproteobacteria</taxon>
        <taxon>Rhodospirillales</taxon>
        <taxon>Terasakiellaceae</taxon>
        <taxon>Terasakiella</taxon>
    </lineage>
</organism>
<comment type="caution">
    <text evidence="1">The sequence shown here is derived from an EMBL/GenBank/DDBJ whole genome shotgun (WGS) entry which is preliminary data.</text>
</comment>
<evidence type="ECO:0000313" key="2">
    <source>
        <dbReference type="Proteomes" id="UP000632498"/>
    </source>
</evidence>
<gene>
    <name evidence="1" type="ORF">GCM10011332_11970</name>
</gene>
<evidence type="ECO:0008006" key="3">
    <source>
        <dbReference type="Google" id="ProtNLM"/>
    </source>
</evidence>
<reference evidence="1" key="2">
    <citation type="submission" date="2020-09" db="EMBL/GenBank/DDBJ databases">
        <authorList>
            <person name="Sun Q."/>
            <person name="Zhou Y."/>
        </authorList>
    </citation>
    <scope>NUCLEOTIDE SEQUENCE</scope>
    <source>
        <strain evidence="1">CGMCC 1.15254</strain>
    </source>
</reference>
<proteinExistence type="predicted"/>
<reference evidence="1" key="1">
    <citation type="journal article" date="2014" name="Int. J. Syst. Evol. Microbiol.">
        <title>Complete genome sequence of Corynebacterium casei LMG S-19264T (=DSM 44701T), isolated from a smear-ripened cheese.</title>
        <authorList>
            <consortium name="US DOE Joint Genome Institute (JGI-PGF)"/>
            <person name="Walter F."/>
            <person name="Albersmeier A."/>
            <person name="Kalinowski J."/>
            <person name="Ruckert C."/>
        </authorList>
    </citation>
    <scope>NUCLEOTIDE SEQUENCE</scope>
    <source>
        <strain evidence="1">CGMCC 1.15254</strain>
    </source>
</reference>
<dbReference type="RefSeq" id="WP_188662793.1">
    <property type="nucleotide sequence ID" value="NZ_BMHV01000007.1"/>
</dbReference>
<dbReference type="InterPro" id="IPR007358">
    <property type="entry name" value="Nucleoid_associated_NdpA"/>
</dbReference>
<dbReference type="Pfam" id="PF04245">
    <property type="entry name" value="NA37"/>
    <property type="match status" value="1"/>
</dbReference>